<dbReference type="CDD" id="cd06558">
    <property type="entry name" value="crotonase-like"/>
    <property type="match status" value="1"/>
</dbReference>
<evidence type="ECO:0000256" key="1">
    <source>
        <dbReference type="ARBA" id="ARBA00005254"/>
    </source>
</evidence>
<sequence length="273" mass="29537">MNGGEEAPRTRSVLYEKEKETGIARLRLNRPELLNSLSFAMIKELIGLLNDIDCDDEARCVLISASGRAFCGGADLNAAGPSADPRRPRDVGQVVEDYYNPLIDRLSSLRIPIVVAVNGPAVGAGMSLALQGDIVVAAHSAFFLQAFTRVGLVPDSGATWVLPRLIGIARAKAMMMLAERISAQDAVSMGLIYEAVADDRLDARAEEIARRLAMGPTVSYGLIRQTVREGLTGDLATSLRLEREAQRTAGLTADYAEGVRAFHEKRQPKFNGR</sequence>
<dbReference type="Gene3D" id="1.10.12.10">
    <property type="entry name" value="Lyase 2-enoyl-coa Hydratase, Chain A, domain 2"/>
    <property type="match status" value="1"/>
</dbReference>
<dbReference type="RefSeq" id="WP_072596931.1">
    <property type="nucleotide sequence ID" value="NZ_CP018221.1"/>
</dbReference>
<organism evidence="2 3">
    <name type="scientific">Tardibacter chloracetimidivorans</name>
    <dbReference type="NCBI Taxonomy" id="1921510"/>
    <lineage>
        <taxon>Bacteria</taxon>
        <taxon>Pseudomonadati</taxon>
        <taxon>Pseudomonadota</taxon>
        <taxon>Alphaproteobacteria</taxon>
        <taxon>Sphingomonadales</taxon>
        <taxon>Sphingomonadaceae</taxon>
        <taxon>Tardibacter</taxon>
    </lineage>
</organism>
<reference evidence="3" key="1">
    <citation type="submission" date="2016-11" db="EMBL/GenBank/DDBJ databases">
        <title>Complete Genome Sequence of alachlor-degrading Sphingomonas sp. strain JJ-A5.</title>
        <authorList>
            <person name="Lee H."/>
            <person name="Ka J.-O."/>
        </authorList>
    </citation>
    <scope>NUCLEOTIDE SEQUENCE [LARGE SCALE GENOMIC DNA]</scope>
    <source>
        <strain evidence="3">JJ-A5</strain>
    </source>
</reference>
<dbReference type="PANTHER" id="PTHR43459:SF1">
    <property type="entry name" value="EG:BACN32G11.4 PROTEIN"/>
    <property type="match status" value="1"/>
</dbReference>
<dbReference type="InterPro" id="IPR001753">
    <property type="entry name" value="Enoyl-CoA_hydra/iso"/>
</dbReference>
<name>A0A1L3ZUW0_9SPHN</name>
<dbReference type="STRING" id="1921510.BSL82_08715"/>
<dbReference type="Proteomes" id="UP000182063">
    <property type="component" value="Chromosome"/>
</dbReference>
<evidence type="ECO:0000313" key="2">
    <source>
        <dbReference type="EMBL" id="API59380.1"/>
    </source>
</evidence>
<dbReference type="SUPFAM" id="SSF52096">
    <property type="entry name" value="ClpP/crotonase"/>
    <property type="match status" value="1"/>
</dbReference>
<dbReference type="Gene3D" id="3.90.226.10">
    <property type="entry name" value="2-enoyl-CoA Hydratase, Chain A, domain 1"/>
    <property type="match status" value="1"/>
</dbReference>
<keyword evidence="3" id="KW-1185">Reference proteome</keyword>
<proteinExistence type="inferred from homology"/>
<dbReference type="PANTHER" id="PTHR43459">
    <property type="entry name" value="ENOYL-COA HYDRATASE"/>
    <property type="match status" value="1"/>
</dbReference>
<dbReference type="KEGG" id="sphj:BSL82_08715"/>
<dbReference type="AlphaFoldDB" id="A0A1L3ZUW0"/>
<dbReference type="GO" id="GO:0016853">
    <property type="term" value="F:isomerase activity"/>
    <property type="evidence" value="ECO:0007669"/>
    <property type="project" value="UniProtKB-KW"/>
</dbReference>
<protein>
    <submittedName>
        <fullName evidence="2">2-(1,2-epoxy-1,2-dihydrophenyl)acetyl-CoA isomerase</fullName>
    </submittedName>
</protein>
<accession>A0A1L3ZUW0</accession>
<comment type="similarity">
    <text evidence="1">Belongs to the enoyl-CoA hydratase/isomerase family.</text>
</comment>
<evidence type="ECO:0000313" key="3">
    <source>
        <dbReference type="Proteomes" id="UP000182063"/>
    </source>
</evidence>
<dbReference type="InterPro" id="IPR029045">
    <property type="entry name" value="ClpP/crotonase-like_dom_sf"/>
</dbReference>
<dbReference type="OrthoDB" id="9781757at2"/>
<dbReference type="EMBL" id="CP018221">
    <property type="protein sequence ID" value="API59380.1"/>
    <property type="molecule type" value="Genomic_DNA"/>
</dbReference>
<gene>
    <name evidence="2" type="ORF">BSL82_08715</name>
</gene>
<keyword evidence="2" id="KW-0413">Isomerase</keyword>
<dbReference type="InterPro" id="IPR014748">
    <property type="entry name" value="Enoyl-CoA_hydra_C"/>
</dbReference>
<dbReference type="Pfam" id="PF00378">
    <property type="entry name" value="ECH_1"/>
    <property type="match status" value="1"/>
</dbReference>